<protein>
    <submittedName>
        <fullName evidence="3">CRISPR system Cascade subunit CasD</fullName>
    </submittedName>
</protein>
<dbReference type="GO" id="GO:0003723">
    <property type="term" value="F:RNA binding"/>
    <property type="evidence" value="ECO:0007669"/>
    <property type="project" value="InterPro"/>
</dbReference>
<dbReference type="Proteomes" id="UP000184501">
    <property type="component" value="Unassembled WGS sequence"/>
</dbReference>
<keyword evidence="1" id="KW-0051">Antiviral defense</keyword>
<evidence type="ECO:0000256" key="1">
    <source>
        <dbReference type="ARBA" id="ARBA00023118"/>
    </source>
</evidence>
<name>A0A1M5CUT9_STRHI</name>
<organism evidence="3 4">
    <name type="scientific">Streptoalloteichus hindustanus</name>
    <dbReference type="NCBI Taxonomy" id="2017"/>
    <lineage>
        <taxon>Bacteria</taxon>
        <taxon>Bacillati</taxon>
        <taxon>Actinomycetota</taxon>
        <taxon>Actinomycetes</taxon>
        <taxon>Pseudonocardiales</taxon>
        <taxon>Pseudonocardiaceae</taxon>
        <taxon>Streptoalloteichus</taxon>
    </lineage>
</organism>
<dbReference type="STRING" id="2017.SAMN05444320_104178"/>
<evidence type="ECO:0000256" key="2">
    <source>
        <dbReference type="SAM" id="MobiDB-lite"/>
    </source>
</evidence>
<dbReference type="NCBIfam" id="TIGR01868">
    <property type="entry name" value="casD_Cas5e"/>
    <property type="match status" value="1"/>
</dbReference>
<evidence type="ECO:0000313" key="4">
    <source>
        <dbReference type="Proteomes" id="UP000184501"/>
    </source>
</evidence>
<accession>A0A1M5CUT9</accession>
<feature type="region of interest" description="Disordered" evidence="2">
    <location>
        <begin position="205"/>
        <end position="225"/>
    </location>
</feature>
<feature type="region of interest" description="Disordered" evidence="2">
    <location>
        <begin position="256"/>
        <end position="281"/>
    </location>
</feature>
<dbReference type="OrthoDB" id="3189549at2"/>
<dbReference type="InterPro" id="IPR010147">
    <property type="entry name" value="CRISPR-assoc_prot_CasD"/>
</dbReference>
<dbReference type="InterPro" id="IPR013422">
    <property type="entry name" value="CRISPR-assoc_prot_Cas5_N"/>
</dbReference>
<feature type="compositionally biased region" description="Basic and acidic residues" evidence="2">
    <location>
        <begin position="212"/>
        <end position="225"/>
    </location>
</feature>
<dbReference type="RefSeq" id="WP_073483088.1">
    <property type="nucleotide sequence ID" value="NZ_FQVN01000004.1"/>
</dbReference>
<dbReference type="NCBIfam" id="TIGR02593">
    <property type="entry name" value="CRISPR_cas5"/>
    <property type="match status" value="1"/>
</dbReference>
<dbReference type="AlphaFoldDB" id="A0A1M5CUT9"/>
<evidence type="ECO:0000313" key="3">
    <source>
        <dbReference type="EMBL" id="SHF58489.1"/>
    </source>
</evidence>
<dbReference type="Gene3D" id="3.30.70.2660">
    <property type="match status" value="1"/>
</dbReference>
<sequence length="281" mass="30623">MATPSPGTPSDEGQAVLLLRLAGPLQSWGDRSAFNRRDTRPEPTKSGIVGLLAAAEGRARGEPIADLTDLRLGVRVDQPGRLLRDYHTVSDYRGGPLPQAGVSAKGVQKLTSPPKFTHVTTRFYLEDAVFVAGLAGPRDLLERLDSAVRRPAFPLALGRRSCVPTQPLSLGLRDGSLETVLANEPWQVPERAQRRGRRRVDLSAVLDVQESGNDRDADDDSKAREDLVYDVPSTFDPRARSFTSRRVQHTWLSVPTMATGSGTDTEPDVDSGHDPFALLGW</sequence>
<gene>
    <name evidence="3" type="ORF">SAMN05444320_104178</name>
</gene>
<dbReference type="GO" id="GO:0051607">
    <property type="term" value="P:defense response to virus"/>
    <property type="evidence" value="ECO:0007669"/>
    <property type="project" value="UniProtKB-KW"/>
</dbReference>
<dbReference type="Pfam" id="PF09704">
    <property type="entry name" value="Cas_Cas5d"/>
    <property type="match status" value="1"/>
</dbReference>
<dbReference type="CDD" id="cd09756">
    <property type="entry name" value="Cas5_I-E"/>
    <property type="match status" value="1"/>
</dbReference>
<keyword evidence="4" id="KW-1185">Reference proteome</keyword>
<dbReference type="InterPro" id="IPR021124">
    <property type="entry name" value="CRISPR-assoc_prot_Cas5"/>
</dbReference>
<proteinExistence type="predicted"/>
<reference evidence="3 4" key="1">
    <citation type="submission" date="2016-11" db="EMBL/GenBank/DDBJ databases">
        <authorList>
            <person name="Jaros S."/>
            <person name="Januszkiewicz K."/>
            <person name="Wedrychowicz H."/>
        </authorList>
    </citation>
    <scope>NUCLEOTIDE SEQUENCE [LARGE SCALE GENOMIC DNA]</scope>
    <source>
        <strain evidence="3 4">DSM 44523</strain>
    </source>
</reference>
<dbReference type="GO" id="GO:0043571">
    <property type="term" value="P:maintenance of CRISPR repeat elements"/>
    <property type="evidence" value="ECO:0007669"/>
    <property type="project" value="InterPro"/>
</dbReference>
<dbReference type="EMBL" id="FQVN01000004">
    <property type="protein sequence ID" value="SHF58489.1"/>
    <property type="molecule type" value="Genomic_DNA"/>
</dbReference>